<dbReference type="InterPro" id="IPR019557">
    <property type="entry name" value="AminoTfrase-like_pln_mobile"/>
</dbReference>
<dbReference type="Proteomes" id="UP001359559">
    <property type="component" value="Unassembled WGS sequence"/>
</dbReference>
<evidence type="ECO:0000256" key="1">
    <source>
        <dbReference type="SAM" id="MobiDB-lite"/>
    </source>
</evidence>
<dbReference type="InterPro" id="IPR044824">
    <property type="entry name" value="MAIN-like"/>
</dbReference>
<keyword evidence="4" id="KW-1185">Reference proteome</keyword>
<evidence type="ECO:0000313" key="4">
    <source>
        <dbReference type="Proteomes" id="UP001359559"/>
    </source>
</evidence>
<dbReference type="EMBL" id="JAYKXN010000003">
    <property type="protein sequence ID" value="KAK7300799.1"/>
    <property type="molecule type" value="Genomic_DNA"/>
</dbReference>
<name>A0AAN9PK86_CLITE</name>
<dbReference type="PANTHER" id="PTHR46033:SF8">
    <property type="entry name" value="PROTEIN MAINTENANCE OF MERISTEMS-LIKE"/>
    <property type="match status" value="1"/>
</dbReference>
<dbReference type="GO" id="GO:0010073">
    <property type="term" value="P:meristem maintenance"/>
    <property type="evidence" value="ECO:0007669"/>
    <property type="project" value="InterPro"/>
</dbReference>
<evidence type="ECO:0000259" key="2">
    <source>
        <dbReference type="Pfam" id="PF10536"/>
    </source>
</evidence>
<dbReference type="PANTHER" id="PTHR46033">
    <property type="entry name" value="PROTEIN MAIN-LIKE 2"/>
    <property type="match status" value="1"/>
</dbReference>
<sequence length="299" mass="35372">MCGLHILVQLWAWERLPSIAPQCPNVRDSDTPYGTRWLMGDSNKPLGESMDFYRSRLDSLYNEFVWEPYPKYVLATLPEICLRGHESWRAVVPLICFQIVEWHQPDRAMRQFGMEQHIPSAPSQPENIHGITLRGKVEENWSTIFDPLIELWNNRLQYVCTRNLQIVPMSANHDYMKWYRKHTRRWITRKGTVRGYSFAALEVIQYLASPEGHSAQHPEFAFDAIRREAEFIFMLLKEEDRLLQARVTTNMPTQEPPPVDVNINMPENRVERQGLQRRRVREEEEHYNIPQFPARQEGN</sequence>
<feature type="compositionally biased region" description="Basic and acidic residues" evidence="1">
    <location>
        <begin position="272"/>
        <end position="287"/>
    </location>
</feature>
<protein>
    <recommendedName>
        <fullName evidence="2">Aminotransferase-like plant mobile domain-containing protein</fullName>
    </recommendedName>
</protein>
<comment type="caution">
    <text evidence="3">The sequence shown here is derived from an EMBL/GenBank/DDBJ whole genome shotgun (WGS) entry which is preliminary data.</text>
</comment>
<proteinExistence type="predicted"/>
<dbReference type="Pfam" id="PF10536">
    <property type="entry name" value="PMD"/>
    <property type="match status" value="1"/>
</dbReference>
<organism evidence="3 4">
    <name type="scientific">Clitoria ternatea</name>
    <name type="common">Butterfly pea</name>
    <dbReference type="NCBI Taxonomy" id="43366"/>
    <lineage>
        <taxon>Eukaryota</taxon>
        <taxon>Viridiplantae</taxon>
        <taxon>Streptophyta</taxon>
        <taxon>Embryophyta</taxon>
        <taxon>Tracheophyta</taxon>
        <taxon>Spermatophyta</taxon>
        <taxon>Magnoliopsida</taxon>
        <taxon>eudicotyledons</taxon>
        <taxon>Gunneridae</taxon>
        <taxon>Pentapetalae</taxon>
        <taxon>rosids</taxon>
        <taxon>fabids</taxon>
        <taxon>Fabales</taxon>
        <taxon>Fabaceae</taxon>
        <taxon>Papilionoideae</taxon>
        <taxon>50 kb inversion clade</taxon>
        <taxon>NPAAA clade</taxon>
        <taxon>indigoferoid/millettioid clade</taxon>
        <taxon>Phaseoleae</taxon>
        <taxon>Clitoria</taxon>
    </lineage>
</organism>
<feature type="region of interest" description="Disordered" evidence="1">
    <location>
        <begin position="272"/>
        <end position="299"/>
    </location>
</feature>
<feature type="domain" description="Aminotransferase-like plant mobile" evidence="2">
    <location>
        <begin position="2"/>
        <end position="180"/>
    </location>
</feature>
<evidence type="ECO:0000313" key="3">
    <source>
        <dbReference type="EMBL" id="KAK7300799.1"/>
    </source>
</evidence>
<gene>
    <name evidence="3" type="ORF">RJT34_11650</name>
</gene>
<accession>A0AAN9PK86</accession>
<dbReference type="AlphaFoldDB" id="A0AAN9PK86"/>
<reference evidence="3 4" key="1">
    <citation type="submission" date="2024-01" db="EMBL/GenBank/DDBJ databases">
        <title>The genomes of 5 underutilized Papilionoideae crops provide insights into root nodulation and disease resistance.</title>
        <authorList>
            <person name="Yuan L."/>
        </authorList>
    </citation>
    <scope>NUCLEOTIDE SEQUENCE [LARGE SCALE GENOMIC DNA]</scope>
    <source>
        <strain evidence="3">LY-2023</strain>
        <tissue evidence="3">Leaf</tissue>
    </source>
</reference>